<dbReference type="SUPFAM" id="SSF57701">
    <property type="entry name" value="Zn2/Cys6 DNA-binding domain"/>
    <property type="match status" value="1"/>
</dbReference>
<dbReference type="Pfam" id="PF00172">
    <property type="entry name" value="Zn_clus"/>
    <property type="match status" value="1"/>
</dbReference>
<dbReference type="GO" id="GO:0000981">
    <property type="term" value="F:DNA-binding transcription factor activity, RNA polymerase II-specific"/>
    <property type="evidence" value="ECO:0007669"/>
    <property type="project" value="InterPro"/>
</dbReference>
<dbReference type="CDD" id="cd00067">
    <property type="entry name" value="GAL4"/>
    <property type="match status" value="1"/>
</dbReference>
<dbReference type="SMART" id="SM00066">
    <property type="entry name" value="GAL4"/>
    <property type="match status" value="1"/>
</dbReference>
<feature type="compositionally biased region" description="Low complexity" evidence="2">
    <location>
        <begin position="343"/>
        <end position="353"/>
    </location>
</feature>
<reference evidence="4" key="1">
    <citation type="journal article" date="2020" name="Stud. Mycol.">
        <title>101 Dothideomycetes genomes: a test case for predicting lifestyles and emergence of pathogens.</title>
        <authorList>
            <person name="Haridas S."/>
            <person name="Albert R."/>
            <person name="Binder M."/>
            <person name="Bloem J."/>
            <person name="Labutti K."/>
            <person name="Salamov A."/>
            <person name="Andreopoulos B."/>
            <person name="Baker S."/>
            <person name="Barry K."/>
            <person name="Bills G."/>
            <person name="Bluhm B."/>
            <person name="Cannon C."/>
            <person name="Castanera R."/>
            <person name="Culley D."/>
            <person name="Daum C."/>
            <person name="Ezra D."/>
            <person name="Gonzalez J."/>
            <person name="Henrissat B."/>
            <person name="Kuo A."/>
            <person name="Liang C."/>
            <person name="Lipzen A."/>
            <person name="Lutzoni F."/>
            <person name="Magnuson J."/>
            <person name="Mondo S."/>
            <person name="Nolan M."/>
            <person name="Ohm R."/>
            <person name="Pangilinan J."/>
            <person name="Park H.-J."/>
            <person name="Ramirez L."/>
            <person name="Alfaro M."/>
            <person name="Sun H."/>
            <person name="Tritt A."/>
            <person name="Yoshinaga Y."/>
            <person name="Zwiers L.-H."/>
            <person name="Turgeon B."/>
            <person name="Goodwin S."/>
            <person name="Spatafora J."/>
            <person name="Crous P."/>
            <person name="Grigoriev I."/>
        </authorList>
    </citation>
    <scope>NUCLEOTIDE SEQUENCE</scope>
    <source>
        <strain evidence="4">Tuck. ex Michener</strain>
    </source>
</reference>
<keyword evidence="1" id="KW-0539">Nucleus</keyword>
<dbReference type="InterPro" id="IPR021858">
    <property type="entry name" value="Fun_TF"/>
</dbReference>
<dbReference type="EMBL" id="ML991800">
    <property type="protein sequence ID" value="KAF2234222.1"/>
    <property type="molecule type" value="Genomic_DNA"/>
</dbReference>
<evidence type="ECO:0000256" key="2">
    <source>
        <dbReference type="SAM" id="MobiDB-lite"/>
    </source>
</evidence>
<dbReference type="OrthoDB" id="5126878at2759"/>
<evidence type="ECO:0000313" key="4">
    <source>
        <dbReference type="EMBL" id="KAF2234222.1"/>
    </source>
</evidence>
<dbReference type="GO" id="GO:0008270">
    <property type="term" value="F:zinc ion binding"/>
    <property type="evidence" value="ECO:0007669"/>
    <property type="project" value="InterPro"/>
</dbReference>
<protein>
    <recommendedName>
        <fullName evidence="3">Zn(2)-C6 fungal-type domain-containing protein</fullName>
    </recommendedName>
</protein>
<dbReference type="PROSITE" id="PS00463">
    <property type="entry name" value="ZN2_CY6_FUNGAL_1"/>
    <property type="match status" value="1"/>
</dbReference>
<evidence type="ECO:0000313" key="5">
    <source>
        <dbReference type="Proteomes" id="UP000800092"/>
    </source>
</evidence>
<proteinExistence type="predicted"/>
<organism evidence="4 5">
    <name type="scientific">Viridothelium virens</name>
    <name type="common">Speckled blister lichen</name>
    <name type="synonym">Trypethelium virens</name>
    <dbReference type="NCBI Taxonomy" id="1048519"/>
    <lineage>
        <taxon>Eukaryota</taxon>
        <taxon>Fungi</taxon>
        <taxon>Dikarya</taxon>
        <taxon>Ascomycota</taxon>
        <taxon>Pezizomycotina</taxon>
        <taxon>Dothideomycetes</taxon>
        <taxon>Dothideomycetes incertae sedis</taxon>
        <taxon>Trypetheliales</taxon>
        <taxon>Trypetheliaceae</taxon>
        <taxon>Viridothelium</taxon>
    </lineage>
</organism>
<dbReference type="InterPro" id="IPR036864">
    <property type="entry name" value="Zn2-C6_fun-type_DNA-bd_sf"/>
</dbReference>
<dbReference type="PANTHER" id="PTHR38111:SF2">
    <property type="entry name" value="FINGER DOMAIN PROTEIN, PUTATIVE (AFU_ORTHOLOGUE AFUA_1G01560)-RELATED"/>
    <property type="match status" value="1"/>
</dbReference>
<dbReference type="PROSITE" id="PS50048">
    <property type="entry name" value="ZN2_CY6_FUNGAL_2"/>
    <property type="match status" value="1"/>
</dbReference>
<feature type="domain" description="Zn(2)-C6 fungal-type" evidence="3">
    <location>
        <begin position="10"/>
        <end position="39"/>
    </location>
</feature>
<dbReference type="PANTHER" id="PTHR38111">
    <property type="entry name" value="ZN(2)-C6 FUNGAL-TYPE DOMAIN-CONTAINING PROTEIN-RELATED"/>
    <property type="match status" value="1"/>
</dbReference>
<evidence type="ECO:0000256" key="1">
    <source>
        <dbReference type="ARBA" id="ARBA00023242"/>
    </source>
</evidence>
<dbReference type="InterPro" id="IPR053178">
    <property type="entry name" value="Osmoadaptation_assoc"/>
</dbReference>
<dbReference type="Gene3D" id="4.10.240.10">
    <property type="entry name" value="Zn(2)-C6 fungal-type DNA-binding domain"/>
    <property type="match status" value="1"/>
</dbReference>
<feature type="region of interest" description="Disordered" evidence="2">
    <location>
        <begin position="332"/>
        <end position="357"/>
    </location>
</feature>
<name>A0A6A6H892_VIRVR</name>
<dbReference type="Proteomes" id="UP000800092">
    <property type="component" value="Unassembled WGS sequence"/>
</dbReference>
<dbReference type="Pfam" id="PF11951">
    <property type="entry name" value="Fungal_trans_2"/>
    <property type="match status" value="1"/>
</dbReference>
<dbReference type="InterPro" id="IPR001138">
    <property type="entry name" value="Zn2Cys6_DnaBD"/>
</dbReference>
<sequence length="523" mass="59274">MVNVAGRSKGCSTCRRRKVKCDEKQPICARCERHGLDCSGVRGTVFIDSSQSFARPRKKVVPTQRRRPAEPKGLPVLEADAEVPAALHLSAFRETFCISYTRKFLLRGGPVNLALNFVDFERQQNNEHSLLRDALLTLATTFFGHQHRHDKTKHQGYQLYGFTLTTLNRALCDPEQAKEDDVLLCVVTLGLLETFVPSGQFSWLMHIKGMERLLELRGPEAHRNPFSRQILQGIRRMLIFGSLNTYIPSILSRPEWKALEWKSDVIQKNTDEDLLNILADCPALFNRRDDLYALFENDQGAAALRLRTSILNEGKGLLEELKTWRQQWGEGLQDAMSERSDSPSELPSLASSSRDPPVPTWEFSGPAAATTMMLYFSIHIHILDLMSSVSVLPPAPLAVARQESLDPQVFPLDLGPTAPRRLDLIEEQRHYIQRLQTAALNVCRIVPYHLFMRSRLDAGSLHIGAMAIKLAWKAFQGEATVEGRWLKETILQSKNELPFAKGLWRDELDPKSSNQSNEEENER</sequence>
<keyword evidence="5" id="KW-1185">Reference proteome</keyword>
<accession>A0A6A6H892</accession>
<evidence type="ECO:0000259" key="3">
    <source>
        <dbReference type="PROSITE" id="PS50048"/>
    </source>
</evidence>
<gene>
    <name evidence="4" type="ORF">EV356DRAFT_175151</name>
</gene>
<dbReference type="AlphaFoldDB" id="A0A6A6H892"/>